<evidence type="ECO:0000256" key="1">
    <source>
        <dbReference type="SAM" id="MobiDB-lite"/>
    </source>
</evidence>
<dbReference type="EMBL" id="JANPWB010000014">
    <property type="protein sequence ID" value="KAJ1101212.1"/>
    <property type="molecule type" value="Genomic_DNA"/>
</dbReference>
<dbReference type="Proteomes" id="UP001066276">
    <property type="component" value="Chromosome 10"/>
</dbReference>
<gene>
    <name evidence="2" type="ORF">NDU88_006284</name>
</gene>
<name>A0AAV7MCG8_PLEWA</name>
<evidence type="ECO:0000313" key="2">
    <source>
        <dbReference type="EMBL" id="KAJ1101212.1"/>
    </source>
</evidence>
<organism evidence="2 3">
    <name type="scientific">Pleurodeles waltl</name>
    <name type="common">Iberian ribbed newt</name>
    <dbReference type="NCBI Taxonomy" id="8319"/>
    <lineage>
        <taxon>Eukaryota</taxon>
        <taxon>Metazoa</taxon>
        <taxon>Chordata</taxon>
        <taxon>Craniata</taxon>
        <taxon>Vertebrata</taxon>
        <taxon>Euteleostomi</taxon>
        <taxon>Amphibia</taxon>
        <taxon>Batrachia</taxon>
        <taxon>Caudata</taxon>
        <taxon>Salamandroidea</taxon>
        <taxon>Salamandridae</taxon>
        <taxon>Pleurodelinae</taxon>
        <taxon>Pleurodeles</taxon>
    </lineage>
</organism>
<keyword evidence="3" id="KW-1185">Reference proteome</keyword>
<comment type="caution">
    <text evidence="2">The sequence shown here is derived from an EMBL/GenBank/DDBJ whole genome shotgun (WGS) entry which is preliminary data.</text>
</comment>
<protein>
    <submittedName>
        <fullName evidence="2">Uncharacterized protein</fullName>
    </submittedName>
</protein>
<sequence>MHNGSPARRPALRDPRGGRGSLPTVSGRGAAPCAQSAVLDPEPNIRRVTEETPPAGSTAHPARLSLRPDITILPGQSNRQEREGGEAGHPYLHLRRLEQAASVLLASERARAGAPRW</sequence>
<proteinExistence type="predicted"/>
<reference evidence="2" key="1">
    <citation type="journal article" date="2022" name="bioRxiv">
        <title>Sequencing and chromosome-scale assembly of the giantPleurodeles waltlgenome.</title>
        <authorList>
            <person name="Brown T."/>
            <person name="Elewa A."/>
            <person name="Iarovenko S."/>
            <person name="Subramanian E."/>
            <person name="Araus A.J."/>
            <person name="Petzold A."/>
            <person name="Susuki M."/>
            <person name="Suzuki K.-i.T."/>
            <person name="Hayashi T."/>
            <person name="Toyoda A."/>
            <person name="Oliveira C."/>
            <person name="Osipova E."/>
            <person name="Leigh N.D."/>
            <person name="Simon A."/>
            <person name="Yun M.H."/>
        </authorList>
    </citation>
    <scope>NUCLEOTIDE SEQUENCE</scope>
    <source>
        <strain evidence="2">20211129_DDA</strain>
        <tissue evidence="2">Liver</tissue>
    </source>
</reference>
<feature type="region of interest" description="Disordered" evidence="1">
    <location>
        <begin position="1"/>
        <end position="87"/>
    </location>
</feature>
<dbReference type="AlphaFoldDB" id="A0AAV7MCG8"/>
<accession>A0AAV7MCG8</accession>
<evidence type="ECO:0000313" key="3">
    <source>
        <dbReference type="Proteomes" id="UP001066276"/>
    </source>
</evidence>